<protein>
    <submittedName>
        <fullName evidence="2">Uncharacterized protein</fullName>
    </submittedName>
</protein>
<name>A0A1M7S8Q9_FERGO</name>
<reference evidence="3" key="1">
    <citation type="submission" date="2016-12" db="EMBL/GenBank/DDBJ databases">
        <authorList>
            <person name="Varghese N."/>
            <person name="Submissions S."/>
        </authorList>
    </citation>
    <scope>NUCLEOTIDE SEQUENCE [LARGE SCALE GENOMIC DNA]</scope>
    <source>
        <strain evidence="3">DSM 13020</strain>
    </source>
</reference>
<evidence type="ECO:0000256" key="1">
    <source>
        <dbReference type="SAM" id="Phobius"/>
    </source>
</evidence>
<accession>A0A1M7S8Q9</accession>
<proteinExistence type="predicted"/>
<keyword evidence="1" id="KW-0472">Membrane</keyword>
<dbReference type="STRING" id="1121883.SAMN02745226_00666"/>
<feature type="transmembrane region" description="Helical" evidence="1">
    <location>
        <begin position="16"/>
        <end position="37"/>
    </location>
</feature>
<gene>
    <name evidence="2" type="ORF">SAMN02745226_00666</name>
</gene>
<evidence type="ECO:0000313" key="2">
    <source>
        <dbReference type="EMBL" id="SHN54871.1"/>
    </source>
</evidence>
<sequence>MAKAEKTFTSSLRVKIMFPVVPILIIASVIALPYLYISRYKALLNERINVAKEITEAAEGV</sequence>
<keyword evidence="3" id="KW-1185">Reference proteome</keyword>
<evidence type="ECO:0000313" key="3">
    <source>
        <dbReference type="Proteomes" id="UP000184207"/>
    </source>
</evidence>
<organism evidence="2 3">
    <name type="scientific">Fervidobacterium gondwanense DSM 13020</name>
    <dbReference type="NCBI Taxonomy" id="1121883"/>
    <lineage>
        <taxon>Bacteria</taxon>
        <taxon>Thermotogati</taxon>
        <taxon>Thermotogota</taxon>
        <taxon>Thermotogae</taxon>
        <taxon>Thermotogales</taxon>
        <taxon>Fervidobacteriaceae</taxon>
        <taxon>Fervidobacterium</taxon>
    </lineage>
</organism>
<keyword evidence="1" id="KW-0812">Transmembrane</keyword>
<dbReference type="EMBL" id="FRDJ01000002">
    <property type="protein sequence ID" value="SHN54871.1"/>
    <property type="molecule type" value="Genomic_DNA"/>
</dbReference>
<dbReference type="RefSeq" id="WP_072758278.1">
    <property type="nucleotide sequence ID" value="NZ_FRDJ01000002.1"/>
</dbReference>
<dbReference type="AlphaFoldDB" id="A0A1M7S8Q9"/>
<keyword evidence="1" id="KW-1133">Transmembrane helix</keyword>
<dbReference type="Proteomes" id="UP000184207">
    <property type="component" value="Unassembled WGS sequence"/>
</dbReference>